<sequence>MREVKQDLFQKKYHPIIWIKDEKEPRGKRQLECDAYPFESYATEYINEVKSNLGDKVFFTDIKVTTEKIQGEFFVRGYL</sequence>
<evidence type="ECO:0000313" key="1">
    <source>
        <dbReference type="EMBL" id="MCY9186649.1"/>
    </source>
</evidence>
<reference evidence="1" key="1">
    <citation type="submission" date="2022-02" db="EMBL/GenBank/DDBJ databases">
        <title>Crop Bioprotection Bacillus Genome Sequencing.</title>
        <authorList>
            <person name="Dunlap C."/>
        </authorList>
    </citation>
    <scope>NUCLEOTIDE SEQUENCE</scope>
    <source>
        <strain evidence="1">EC49O2N-C10</strain>
    </source>
</reference>
<comment type="caution">
    <text evidence="1">The sequence shown here is derived from an EMBL/GenBank/DDBJ whole genome shotgun (WGS) entry which is preliminary data.</text>
</comment>
<dbReference type="EMBL" id="JALAWA010000013">
    <property type="protein sequence ID" value="MCY9186649.1"/>
    <property type="molecule type" value="Genomic_DNA"/>
</dbReference>
<proteinExistence type="predicted"/>
<evidence type="ECO:0000313" key="2">
    <source>
        <dbReference type="Proteomes" id="UP001073053"/>
    </source>
</evidence>
<protein>
    <submittedName>
        <fullName evidence="1">Uncharacterized protein</fullName>
    </submittedName>
</protein>
<gene>
    <name evidence="1" type="ORF">MOF03_18750</name>
</gene>
<organism evidence="1 2">
    <name type="scientific">Bacillus halotolerans</name>
    <dbReference type="NCBI Taxonomy" id="260554"/>
    <lineage>
        <taxon>Bacteria</taxon>
        <taxon>Bacillati</taxon>
        <taxon>Bacillota</taxon>
        <taxon>Bacilli</taxon>
        <taxon>Bacillales</taxon>
        <taxon>Bacillaceae</taxon>
        <taxon>Bacillus</taxon>
    </lineage>
</organism>
<name>A0A9Q4ES70_9BACI</name>
<dbReference type="Proteomes" id="UP001073053">
    <property type="component" value="Unassembled WGS sequence"/>
</dbReference>
<accession>A0A9Q4ES70</accession>
<dbReference type="AlphaFoldDB" id="A0A9Q4ES70"/>
<dbReference type="RefSeq" id="WP_268522740.1">
    <property type="nucleotide sequence ID" value="NZ_JALAWA010000013.1"/>
</dbReference>